<feature type="compositionally biased region" description="Polar residues" evidence="1">
    <location>
        <begin position="1"/>
        <end position="11"/>
    </location>
</feature>
<proteinExistence type="predicted"/>
<evidence type="ECO:0000313" key="3">
    <source>
        <dbReference type="Proteomes" id="UP000297703"/>
    </source>
</evidence>
<reference evidence="2 3" key="1">
    <citation type="submission" date="2019-04" db="EMBL/GenBank/DDBJ databases">
        <title>Draft genome of the big-headed turtle Platysternon megacephalum.</title>
        <authorList>
            <person name="Gong S."/>
        </authorList>
    </citation>
    <scope>NUCLEOTIDE SEQUENCE [LARGE SCALE GENOMIC DNA]</scope>
    <source>
        <strain evidence="2">DO16091913</strain>
        <tissue evidence="2">Muscle</tissue>
    </source>
</reference>
<accession>A0A4D9DQF9</accession>
<evidence type="ECO:0000313" key="2">
    <source>
        <dbReference type="EMBL" id="TFJ97669.1"/>
    </source>
</evidence>
<dbReference type="EMBL" id="QXTE01000470">
    <property type="protein sequence ID" value="TFJ97669.1"/>
    <property type="molecule type" value="Genomic_DNA"/>
</dbReference>
<organism evidence="2 3">
    <name type="scientific">Platysternon megacephalum</name>
    <name type="common">big-headed turtle</name>
    <dbReference type="NCBI Taxonomy" id="55544"/>
    <lineage>
        <taxon>Eukaryota</taxon>
        <taxon>Metazoa</taxon>
        <taxon>Chordata</taxon>
        <taxon>Craniata</taxon>
        <taxon>Vertebrata</taxon>
        <taxon>Euteleostomi</taxon>
        <taxon>Archelosauria</taxon>
        <taxon>Testudinata</taxon>
        <taxon>Testudines</taxon>
        <taxon>Cryptodira</taxon>
        <taxon>Durocryptodira</taxon>
        <taxon>Testudinoidea</taxon>
        <taxon>Platysternidae</taxon>
        <taxon>Platysternon</taxon>
    </lineage>
</organism>
<keyword evidence="3" id="KW-1185">Reference proteome</keyword>
<feature type="region of interest" description="Disordered" evidence="1">
    <location>
        <begin position="1"/>
        <end position="27"/>
    </location>
</feature>
<sequence length="103" mass="11411">MLPGSQMQGPSFLSEEQRENKSSPLTAGEGVKYIHSLDSILERLTLGAAPLPLTPLWLPQQLLMGGRNAHTLVPFTYKFPLNISSQLESRKISTMWPAELPSH</sequence>
<name>A0A4D9DQF9_9SAUR</name>
<protein>
    <submittedName>
        <fullName evidence="2">Protein bicaudal D-like protein 2-like</fullName>
    </submittedName>
</protein>
<comment type="caution">
    <text evidence="2">The sequence shown here is derived from an EMBL/GenBank/DDBJ whole genome shotgun (WGS) entry which is preliminary data.</text>
</comment>
<reference evidence="2 3" key="2">
    <citation type="submission" date="2019-04" db="EMBL/GenBank/DDBJ databases">
        <title>The genome sequence of big-headed turtle.</title>
        <authorList>
            <person name="Gong S."/>
        </authorList>
    </citation>
    <scope>NUCLEOTIDE SEQUENCE [LARGE SCALE GENOMIC DNA]</scope>
    <source>
        <strain evidence="2">DO16091913</strain>
        <tissue evidence="2">Muscle</tissue>
    </source>
</reference>
<gene>
    <name evidence="2" type="ORF">DR999_PMT20478</name>
</gene>
<evidence type="ECO:0000256" key="1">
    <source>
        <dbReference type="SAM" id="MobiDB-lite"/>
    </source>
</evidence>
<dbReference type="AlphaFoldDB" id="A0A4D9DQF9"/>
<dbReference type="Proteomes" id="UP000297703">
    <property type="component" value="Unassembled WGS sequence"/>
</dbReference>